<reference evidence="1" key="1">
    <citation type="submission" date="2022-07" db="EMBL/GenBank/DDBJ databases">
        <title>Phylogenomic reconstructions and comparative analyses of Kickxellomycotina fungi.</title>
        <authorList>
            <person name="Reynolds N.K."/>
            <person name="Stajich J.E."/>
            <person name="Barry K."/>
            <person name="Grigoriev I.V."/>
            <person name="Crous P."/>
            <person name="Smith M.E."/>
        </authorList>
    </citation>
    <scope>NUCLEOTIDE SEQUENCE</scope>
    <source>
        <strain evidence="1">Benny 63K</strain>
    </source>
</reference>
<evidence type="ECO:0000313" key="1">
    <source>
        <dbReference type="EMBL" id="KAJ1880803.1"/>
    </source>
</evidence>
<name>A0ACC1I1C1_9FUNG</name>
<evidence type="ECO:0000313" key="2">
    <source>
        <dbReference type="Proteomes" id="UP001150581"/>
    </source>
</evidence>
<accession>A0ACC1I1C1</accession>
<organism evidence="1 2">
    <name type="scientific">Kickxella alabastrina</name>
    <dbReference type="NCBI Taxonomy" id="61397"/>
    <lineage>
        <taxon>Eukaryota</taxon>
        <taxon>Fungi</taxon>
        <taxon>Fungi incertae sedis</taxon>
        <taxon>Zoopagomycota</taxon>
        <taxon>Kickxellomycotina</taxon>
        <taxon>Kickxellomycetes</taxon>
        <taxon>Kickxellales</taxon>
        <taxon>Kickxellaceae</taxon>
        <taxon>Kickxella</taxon>
    </lineage>
</organism>
<dbReference type="Proteomes" id="UP001150581">
    <property type="component" value="Unassembled WGS sequence"/>
</dbReference>
<protein>
    <submittedName>
        <fullName evidence="1">Uncharacterized protein</fullName>
    </submittedName>
</protein>
<sequence length="159" mass="17894">MNLSPVLAANEQQPTLEQLDTWCEQALSSPSPEQREEAERRLRYYFPTFSESLAEVSGGLGFGSGQDQVMAVFPAIKGPADAANWMTMFLRQSSNVFSLSYIVRRLRVLILNHLGVMANEQKIDLRNSLFGVIQEKFIEMPGFLIDDTTRTLALVVMFT</sequence>
<gene>
    <name evidence="1" type="ORF">LPJ66_011431</name>
</gene>
<proteinExistence type="predicted"/>
<keyword evidence="2" id="KW-1185">Reference proteome</keyword>
<feature type="non-terminal residue" evidence="1">
    <location>
        <position position="159"/>
    </location>
</feature>
<dbReference type="EMBL" id="JANBPG010003482">
    <property type="protein sequence ID" value="KAJ1880803.1"/>
    <property type="molecule type" value="Genomic_DNA"/>
</dbReference>
<comment type="caution">
    <text evidence="1">The sequence shown here is derived from an EMBL/GenBank/DDBJ whole genome shotgun (WGS) entry which is preliminary data.</text>
</comment>